<dbReference type="PANTHER" id="PTHR39082:SF1">
    <property type="entry name" value="SCAVENGER RECEPTOR CLASS A MEMBER 3"/>
    <property type="match status" value="1"/>
</dbReference>
<keyword evidence="5" id="KW-1185">Reference proteome</keyword>
<gene>
    <name evidence="4" type="ORF">FDG2_4624</name>
</gene>
<dbReference type="Pfam" id="PF02591">
    <property type="entry name" value="Zn_ribbon_9"/>
    <property type="match status" value="1"/>
</dbReference>
<dbReference type="EMBL" id="FLUV01001929">
    <property type="protein sequence ID" value="SBW25616.1"/>
    <property type="molecule type" value="Genomic_DNA"/>
</dbReference>
<proteinExistence type="predicted"/>
<evidence type="ECO:0000259" key="2">
    <source>
        <dbReference type="Pfam" id="PF02591"/>
    </source>
</evidence>
<dbReference type="Pfam" id="PF24481">
    <property type="entry name" value="CT398_CC"/>
    <property type="match status" value="1"/>
</dbReference>
<dbReference type="InterPro" id="IPR052376">
    <property type="entry name" value="Oxidative_Scav/Glycosyltrans"/>
</dbReference>
<evidence type="ECO:0000313" key="5">
    <source>
        <dbReference type="Proteomes" id="UP000199013"/>
    </source>
</evidence>
<keyword evidence="1" id="KW-0175">Coiled coil</keyword>
<dbReference type="Proteomes" id="UP000199013">
    <property type="component" value="Unassembled WGS sequence"/>
</dbReference>
<evidence type="ECO:0000313" key="4">
    <source>
        <dbReference type="EMBL" id="SBW25616.1"/>
    </source>
</evidence>
<name>A0A1C3P750_9ACTN</name>
<dbReference type="InterPro" id="IPR056003">
    <property type="entry name" value="CT398_CC_hairpin"/>
</dbReference>
<feature type="coiled-coil region" evidence="1">
    <location>
        <begin position="37"/>
        <end position="145"/>
    </location>
</feature>
<reference evidence="5" key="1">
    <citation type="submission" date="2016-02" db="EMBL/GenBank/DDBJ databases">
        <authorList>
            <person name="Wibberg D."/>
        </authorList>
    </citation>
    <scope>NUCLEOTIDE SEQUENCE [LARGE SCALE GENOMIC DNA]</scope>
</reference>
<organism evidence="4 5">
    <name type="scientific">Candidatus Protofrankia californiensis</name>
    <dbReference type="NCBI Taxonomy" id="1839754"/>
    <lineage>
        <taxon>Bacteria</taxon>
        <taxon>Bacillati</taxon>
        <taxon>Actinomycetota</taxon>
        <taxon>Actinomycetes</taxon>
        <taxon>Frankiales</taxon>
        <taxon>Frankiaceae</taxon>
        <taxon>Protofrankia</taxon>
    </lineage>
</organism>
<sequence length="247" mass="27007">MKADPATQLRLLDMQAIDSSLDRLAVRRRNLPEHAEIDKLDAQLAALNDDLVRVSTQLRDLNRSQKKLDNEVDLVRSRTARDRKRLDSGQITSARELENLQAEIASLTRRQGVLEDELLELMEAAEGLEARAGAITADQERLEAERAASAGGRDAALTEIDSEVAARRAEREAIAPTLPADLVALYERLRASSAGVGAAKLVRRSCEGCHLELSGADLRDLAAAPADAVVRCEECRRILVRTVESGL</sequence>
<dbReference type="InterPro" id="IPR003743">
    <property type="entry name" value="Zf-RING_7"/>
</dbReference>
<feature type="domain" description="CT398-like coiled coil hairpin" evidence="3">
    <location>
        <begin position="14"/>
        <end position="193"/>
    </location>
</feature>
<protein>
    <submittedName>
        <fullName evidence="4">Uncharacterized protein</fullName>
    </submittedName>
</protein>
<accession>A0A1C3P750</accession>
<dbReference type="AlphaFoldDB" id="A0A1C3P750"/>
<feature type="domain" description="C4-type zinc ribbon" evidence="2">
    <location>
        <begin position="205"/>
        <end position="239"/>
    </location>
</feature>
<evidence type="ECO:0000256" key="1">
    <source>
        <dbReference type="SAM" id="Coils"/>
    </source>
</evidence>
<dbReference type="PANTHER" id="PTHR39082">
    <property type="entry name" value="PHOSPHOLIPASE C-BETA-2-RELATED"/>
    <property type="match status" value="1"/>
</dbReference>
<dbReference type="Gene3D" id="1.10.287.1490">
    <property type="match status" value="1"/>
</dbReference>
<evidence type="ECO:0000259" key="3">
    <source>
        <dbReference type="Pfam" id="PF24481"/>
    </source>
</evidence>